<dbReference type="Ensembl" id="ENSNNAT00000029302.1">
    <property type="protein sequence ID" value="ENSNNAP00000027974.1"/>
    <property type="gene ID" value="ENSNNAG00000018050.1"/>
</dbReference>
<reference evidence="4" key="2">
    <citation type="submission" date="2025-09" db="UniProtKB">
        <authorList>
            <consortium name="Ensembl"/>
        </authorList>
    </citation>
    <scope>IDENTIFICATION</scope>
</reference>
<sequence>MKESIQDKKYWGTSPGLPDPMGHPDQFCRPSREWRDPERQRGGCFEGSRRLACTQKPLPSFNPLSGRQGAWSFHVTQARRRPQLLGTSRHCFRRKRQRALRAFRMFLYSKSSLAFHWKLLGKMATKGRRRGGAKRPRLDYALGGAFPPSPSTPQHSRLGLLGALMDEASPYPQYMELQRVSFEKDPDALDALPNGFASLRPADGDLCSLTGLPDATILISNVCSIGSHVAEELFQGTRDKAEERPSENAAQPGLLREEHITCVHSILDEFLQVYGSLIPISVDEVVGKLEDIFQQEFSTLQRYDVLPTSPALLPPPPHPHSYSSLPTYPPTPLPTVNGQTAQLPPPHKLEDQGSRKAVPLPKSELPKWDVIGSPSSPFHPRNRSGIYGLKIQRDLDSLEPWTRSNKMKFSVEKRKVLHLGKKNPKGAYRPIGETRLNSSNWERDLGVLVDNQLNMSQPCAAAAKRASAILSCINRGRQSRSRKGLILLCKALVRPHLESCIQFWSPQYKKDVETLEKVQRRATRMILGDWWIKPMMDGCRNWAWLV</sequence>
<gene>
    <name evidence="4" type="primary">SENP3</name>
</gene>
<organism evidence="4 5">
    <name type="scientific">Naja naja</name>
    <name type="common">Indian cobra</name>
    <dbReference type="NCBI Taxonomy" id="35670"/>
    <lineage>
        <taxon>Eukaryota</taxon>
        <taxon>Metazoa</taxon>
        <taxon>Chordata</taxon>
        <taxon>Craniata</taxon>
        <taxon>Vertebrata</taxon>
        <taxon>Euteleostomi</taxon>
        <taxon>Lepidosauria</taxon>
        <taxon>Squamata</taxon>
        <taxon>Bifurcata</taxon>
        <taxon>Unidentata</taxon>
        <taxon>Episquamata</taxon>
        <taxon>Toxicofera</taxon>
        <taxon>Serpentes</taxon>
        <taxon>Colubroidea</taxon>
        <taxon>Elapidae</taxon>
        <taxon>Elapinae</taxon>
        <taxon>Naja</taxon>
    </lineage>
</organism>
<feature type="region of interest" description="Disordered" evidence="2">
    <location>
        <begin position="310"/>
        <end position="360"/>
    </location>
</feature>
<dbReference type="Pfam" id="PF19722">
    <property type="entry name" value="SENP3_5_N"/>
    <property type="match status" value="1"/>
</dbReference>
<evidence type="ECO:0000259" key="3">
    <source>
        <dbReference type="Pfam" id="PF19722"/>
    </source>
</evidence>
<name>A0A8C6YCR1_NAJNA</name>
<dbReference type="GeneTree" id="ENSGT00940000156309"/>
<dbReference type="OrthoDB" id="1939479at2759"/>
<feature type="region of interest" description="Disordered" evidence="2">
    <location>
        <begin position="1"/>
        <end position="42"/>
    </location>
</feature>
<dbReference type="PANTHER" id="PTHR33332">
    <property type="entry name" value="REVERSE TRANSCRIPTASE DOMAIN-CONTAINING PROTEIN"/>
    <property type="match status" value="1"/>
</dbReference>
<evidence type="ECO:0000313" key="4">
    <source>
        <dbReference type="Ensembl" id="ENSNNAP00000027974.1"/>
    </source>
</evidence>
<dbReference type="InterPro" id="IPR045577">
    <property type="entry name" value="SENP3_5_cons_dom"/>
</dbReference>
<evidence type="ECO:0000256" key="1">
    <source>
        <dbReference type="ARBA" id="ARBA00022786"/>
    </source>
</evidence>
<evidence type="ECO:0000256" key="2">
    <source>
        <dbReference type="SAM" id="MobiDB-lite"/>
    </source>
</evidence>
<feature type="compositionally biased region" description="Basic and acidic residues" evidence="2">
    <location>
        <begin position="1"/>
        <end position="10"/>
    </location>
</feature>
<dbReference type="Proteomes" id="UP000694559">
    <property type="component" value="Unplaced"/>
</dbReference>
<reference evidence="4" key="1">
    <citation type="submission" date="2025-08" db="UniProtKB">
        <authorList>
            <consortium name="Ensembl"/>
        </authorList>
    </citation>
    <scope>IDENTIFICATION</scope>
</reference>
<evidence type="ECO:0000313" key="5">
    <source>
        <dbReference type="Proteomes" id="UP000694559"/>
    </source>
</evidence>
<feature type="domain" description="Sentrin-specific protease 3/5 conserved" evidence="3">
    <location>
        <begin position="259"/>
        <end position="299"/>
    </location>
</feature>
<feature type="compositionally biased region" description="Basic and acidic residues" evidence="2">
    <location>
        <begin position="30"/>
        <end position="41"/>
    </location>
</feature>
<accession>A0A8C6YCR1</accession>
<keyword evidence="1" id="KW-0833">Ubl conjugation pathway</keyword>
<proteinExistence type="predicted"/>
<keyword evidence="5" id="KW-1185">Reference proteome</keyword>
<dbReference type="AlphaFoldDB" id="A0A8C6YCR1"/>
<protein>
    <submittedName>
        <fullName evidence="4">SUMO specific peptidase 3</fullName>
    </submittedName>
</protein>